<keyword evidence="10" id="KW-1185">Reference proteome</keyword>
<proteinExistence type="predicted"/>
<protein>
    <recommendedName>
        <fullName evidence="1">non-specific serine/threonine protein kinase</fullName>
        <ecNumber evidence="1">2.7.11.1</ecNumber>
    </recommendedName>
</protein>
<dbReference type="Gene3D" id="1.10.510.10">
    <property type="entry name" value="Transferase(Phosphotransferase) domain 1"/>
    <property type="match status" value="2"/>
</dbReference>
<evidence type="ECO:0000256" key="4">
    <source>
        <dbReference type="ARBA" id="ARBA00022741"/>
    </source>
</evidence>
<name>A0AAE1J0D5_9FABA</name>
<reference evidence="9" key="1">
    <citation type="submission" date="2023-10" db="EMBL/GenBank/DDBJ databases">
        <title>Chromosome-level genome of the transformable northern wattle, Acacia crassicarpa.</title>
        <authorList>
            <person name="Massaro I."/>
            <person name="Sinha N.R."/>
            <person name="Poethig S."/>
            <person name="Leichty A.R."/>
        </authorList>
    </citation>
    <scope>NUCLEOTIDE SEQUENCE</scope>
    <source>
        <strain evidence="9">Acra3RX</strain>
        <tissue evidence="9">Leaf</tissue>
    </source>
</reference>
<dbReference type="GO" id="GO:0005524">
    <property type="term" value="F:ATP binding"/>
    <property type="evidence" value="ECO:0007669"/>
    <property type="project" value="UniProtKB-KW"/>
</dbReference>
<dbReference type="GO" id="GO:0005634">
    <property type="term" value="C:nucleus"/>
    <property type="evidence" value="ECO:0007669"/>
    <property type="project" value="TreeGrafter"/>
</dbReference>
<dbReference type="FunFam" id="1.10.510.10:FF:001893">
    <property type="entry name" value="Probable serine/threonine-protein kinase DDB_G0291918"/>
    <property type="match status" value="1"/>
</dbReference>
<dbReference type="AlphaFoldDB" id="A0AAE1J0D5"/>
<keyword evidence="2" id="KW-0723">Serine/threonine-protein kinase</keyword>
<evidence type="ECO:0000256" key="7">
    <source>
        <dbReference type="SAM" id="MobiDB-lite"/>
    </source>
</evidence>
<dbReference type="SUPFAM" id="SSF56112">
    <property type="entry name" value="Protein kinase-like (PK-like)"/>
    <property type="match status" value="1"/>
</dbReference>
<dbReference type="Pfam" id="PF00069">
    <property type="entry name" value="Pkinase"/>
    <property type="match status" value="2"/>
</dbReference>
<dbReference type="GO" id="GO:0044773">
    <property type="term" value="P:mitotic DNA damage checkpoint signaling"/>
    <property type="evidence" value="ECO:0007669"/>
    <property type="project" value="TreeGrafter"/>
</dbReference>
<evidence type="ECO:0000256" key="5">
    <source>
        <dbReference type="ARBA" id="ARBA00022777"/>
    </source>
</evidence>
<evidence type="ECO:0000313" key="9">
    <source>
        <dbReference type="EMBL" id="KAK4260326.1"/>
    </source>
</evidence>
<dbReference type="EC" id="2.7.11.1" evidence="1"/>
<feature type="region of interest" description="Disordered" evidence="7">
    <location>
        <begin position="549"/>
        <end position="597"/>
    </location>
</feature>
<gene>
    <name evidence="9" type="ORF">QN277_003457</name>
</gene>
<evidence type="ECO:0000256" key="2">
    <source>
        <dbReference type="ARBA" id="ARBA00022527"/>
    </source>
</evidence>
<evidence type="ECO:0000259" key="8">
    <source>
        <dbReference type="PROSITE" id="PS50011"/>
    </source>
</evidence>
<evidence type="ECO:0000313" key="10">
    <source>
        <dbReference type="Proteomes" id="UP001293593"/>
    </source>
</evidence>
<keyword evidence="4" id="KW-0547">Nucleotide-binding</keyword>
<evidence type="ECO:0000256" key="1">
    <source>
        <dbReference type="ARBA" id="ARBA00012513"/>
    </source>
</evidence>
<dbReference type="Proteomes" id="UP001293593">
    <property type="component" value="Unassembled WGS sequence"/>
</dbReference>
<dbReference type="FunFam" id="1.10.510.10:FF:001725">
    <property type="entry name" value="Kinase like protein"/>
    <property type="match status" value="1"/>
</dbReference>
<dbReference type="PROSITE" id="PS00108">
    <property type="entry name" value="PROTEIN_KINASE_ST"/>
    <property type="match status" value="1"/>
</dbReference>
<accession>A0AAE1J0D5</accession>
<dbReference type="PROSITE" id="PS50011">
    <property type="entry name" value="PROTEIN_KINASE_DOM"/>
    <property type="match status" value="1"/>
</dbReference>
<keyword evidence="3" id="KW-0808">Transferase</keyword>
<evidence type="ECO:0000256" key="6">
    <source>
        <dbReference type="ARBA" id="ARBA00022840"/>
    </source>
</evidence>
<sequence length="842" mass="94299">MGSLIAGNALDASISYESEMAWHLASLLLSLGSPTHPADLASRCTLFTASPELVELLCSIPKSPILLTSDFYVTLSAVAIVAVGRFVSVTDFFGSSFIPRFGIRVSSTEGWGNSYRKRKRRFILDSDFLPVAKRGITYYSEHLNELDPMKLLPPPNRINDDSSRIILPSHGTRSNEIFDSPDQYKEVNMKENSGSGTNAIDALKDLKSANMPPFVDDKIKDNKVAPNIRIGDSMKPLQNMAQPSNTTVLEMSPKGDTERIHDENCDEVYHLNGKTMAAGMKSLVLFTDPLSLQKCPQSSLKTNAMPSDATVLNLQNMSKSFHNEVKRNFSRGQASMGKGQKKNGFAMHIKEKRGSMISTCPEDQKERKELPTFESYTVEEEEGSGAYGIVYKARRKKDGATVAIKCPHAKAHVQYVTNELKVLERFGGKNFIIKYEGSFKNGNSDCFVLEHVDHDRPEVLRREIDIVQLRWYGYCMFRALAALHKRGVIHRDVKPGNFLFSRKLNKGFLIDFNLAKDLHQKLGNSTSIKCRKLPNVSFLEAANQQTTNASKSILDPKDNRRKTVVQSKTKDDRGSGQVMKSQGADGSGVTSAKDVTSARTSIERRLSLVKPRRKELINILQETWLAPNQEPSNTRIRKRVPAPRNKMESEHVYISPMPLNSIANDATDAGLLKSKGNGKQIREGSCVGTKGFRAPEVLFRSPHQGPKLDIWSAGVSLLYLIIGKAPFTGDPEQNIKDISKLRGSEDLWEVAKLHNRESSFPADLYDRQSLPSLQLRDWCIMNTKRPEFLEVIPGSLFDLLDKCLIVNPRLRLSAEEALQHEFFAPCHEILRKERQCKKEILS</sequence>
<feature type="domain" description="Protein kinase" evidence="8">
    <location>
        <begin position="376"/>
        <end position="823"/>
    </location>
</feature>
<dbReference type="PANTHER" id="PTHR44167:SF23">
    <property type="entry name" value="CDC7 KINASE, ISOFORM A-RELATED"/>
    <property type="match status" value="1"/>
</dbReference>
<feature type="compositionally biased region" description="Polar residues" evidence="7">
    <location>
        <begin position="588"/>
        <end position="597"/>
    </location>
</feature>
<dbReference type="SMART" id="SM00220">
    <property type="entry name" value="S_TKc"/>
    <property type="match status" value="1"/>
</dbReference>
<dbReference type="PANTHER" id="PTHR44167">
    <property type="entry name" value="OVARIAN-SPECIFIC SERINE/THREONINE-PROTEIN KINASE LOK-RELATED"/>
    <property type="match status" value="1"/>
</dbReference>
<organism evidence="9 10">
    <name type="scientific">Acacia crassicarpa</name>
    <name type="common">northern wattle</name>
    <dbReference type="NCBI Taxonomy" id="499986"/>
    <lineage>
        <taxon>Eukaryota</taxon>
        <taxon>Viridiplantae</taxon>
        <taxon>Streptophyta</taxon>
        <taxon>Embryophyta</taxon>
        <taxon>Tracheophyta</taxon>
        <taxon>Spermatophyta</taxon>
        <taxon>Magnoliopsida</taxon>
        <taxon>eudicotyledons</taxon>
        <taxon>Gunneridae</taxon>
        <taxon>Pentapetalae</taxon>
        <taxon>rosids</taxon>
        <taxon>fabids</taxon>
        <taxon>Fabales</taxon>
        <taxon>Fabaceae</taxon>
        <taxon>Caesalpinioideae</taxon>
        <taxon>mimosoid clade</taxon>
        <taxon>Acacieae</taxon>
        <taxon>Acacia</taxon>
    </lineage>
</organism>
<dbReference type="GO" id="GO:0004674">
    <property type="term" value="F:protein serine/threonine kinase activity"/>
    <property type="evidence" value="ECO:0007669"/>
    <property type="project" value="UniProtKB-KW"/>
</dbReference>
<dbReference type="InterPro" id="IPR008271">
    <property type="entry name" value="Ser/Thr_kinase_AS"/>
</dbReference>
<dbReference type="InterPro" id="IPR000719">
    <property type="entry name" value="Prot_kinase_dom"/>
</dbReference>
<comment type="caution">
    <text evidence="9">The sequence shown here is derived from an EMBL/GenBank/DDBJ whole genome shotgun (WGS) entry which is preliminary data.</text>
</comment>
<evidence type="ECO:0000256" key="3">
    <source>
        <dbReference type="ARBA" id="ARBA00022679"/>
    </source>
</evidence>
<dbReference type="EMBL" id="JAWXYG010000010">
    <property type="protein sequence ID" value="KAK4260326.1"/>
    <property type="molecule type" value="Genomic_DNA"/>
</dbReference>
<keyword evidence="6" id="KW-0067">ATP-binding</keyword>
<dbReference type="InterPro" id="IPR011009">
    <property type="entry name" value="Kinase-like_dom_sf"/>
</dbReference>
<keyword evidence="5" id="KW-0418">Kinase</keyword>